<protein>
    <submittedName>
        <fullName evidence="2">Uncharacterized protein</fullName>
    </submittedName>
</protein>
<keyword evidence="3" id="KW-1185">Reference proteome</keyword>
<evidence type="ECO:0000313" key="2">
    <source>
        <dbReference type="EMBL" id="SUA18040.1"/>
    </source>
</evidence>
<accession>A0A378VPL8</accession>
<evidence type="ECO:0000256" key="1">
    <source>
        <dbReference type="SAM" id="MobiDB-lite"/>
    </source>
</evidence>
<proteinExistence type="predicted"/>
<evidence type="ECO:0000313" key="3">
    <source>
        <dbReference type="Proteomes" id="UP000254193"/>
    </source>
</evidence>
<feature type="region of interest" description="Disordered" evidence="1">
    <location>
        <begin position="1"/>
        <end position="32"/>
    </location>
</feature>
<name>A0A378VPL8_NEILA</name>
<gene>
    <name evidence="2" type="ORF">NCTC10616_01755</name>
</gene>
<dbReference type="EMBL" id="UGRO01000002">
    <property type="protein sequence ID" value="SUA18040.1"/>
    <property type="molecule type" value="Genomic_DNA"/>
</dbReference>
<organism evidence="2 3">
    <name type="scientific">Neisseria lactamica</name>
    <dbReference type="NCBI Taxonomy" id="486"/>
    <lineage>
        <taxon>Bacteria</taxon>
        <taxon>Pseudomonadati</taxon>
        <taxon>Pseudomonadota</taxon>
        <taxon>Betaproteobacteria</taxon>
        <taxon>Neisseriales</taxon>
        <taxon>Neisseriaceae</taxon>
        <taxon>Neisseria</taxon>
    </lineage>
</organism>
<dbReference type="AlphaFoldDB" id="A0A378VPL8"/>
<sequence length="32" mass="3401">MPSEADARGFRRHFLPGGSGKPEKLCKSGNIG</sequence>
<reference evidence="2 3" key="1">
    <citation type="submission" date="2018-06" db="EMBL/GenBank/DDBJ databases">
        <authorList>
            <consortium name="Pathogen Informatics"/>
            <person name="Doyle S."/>
        </authorList>
    </citation>
    <scope>NUCLEOTIDE SEQUENCE [LARGE SCALE GENOMIC DNA]</scope>
    <source>
        <strain evidence="2 3">NCTC10616</strain>
    </source>
</reference>
<dbReference type="Proteomes" id="UP000254193">
    <property type="component" value="Unassembled WGS sequence"/>
</dbReference>